<evidence type="ECO:0000256" key="1">
    <source>
        <dbReference type="SAM" id="Phobius"/>
    </source>
</evidence>
<feature type="transmembrane region" description="Helical" evidence="1">
    <location>
        <begin position="207"/>
        <end position="228"/>
    </location>
</feature>
<keyword evidence="1" id="KW-0812">Transmembrane</keyword>
<protein>
    <recommendedName>
        <fullName evidence="2">Phosphatidylinositol-specific phospholipase C X domain-containing protein</fullName>
    </recommendedName>
</protein>
<dbReference type="InterPro" id="IPR017946">
    <property type="entry name" value="PLC-like_Pdiesterase_TIM-brl"/>
</dbReference>
<evidence type="ECO:0000259" key="2">
    <source>
        <dbReference type="Pfam" id="PF00388"/>
    </source>
</evidence>
<dbReference type="AlphaFoldDB" id="A0A0F8DDV1"/>
<dbReference type="EMBL" id="LBBL01000177">
    <property type="protein sequence ID" value="KKF94139.1"/>
    <property type="molecule type" value="Genomic_DNA"/>
</dbReference>
<dbReference type="Gene3D" id="3.20.20.190">
    <property type="entry name" value="Phosphatidylinositol (PI) phosphodiesterase"/>
    <property type="match status" value="1"/>
</dbReference>
<dbReference type="PANTHER" id="PTHR13593">
    <property type="match status" value="1"/>
</dbReference>
<feature type="domain" description="Phosphatidylinositol-specific phospholipase C X" evidence="2">
    <location>
        <begin position="9"/>
        <end position="93"/>
    </location>
</feature>
<dbReference type="OrthoDB" id="4995535at2759"/>
<evidence type="ECO:0000313" key="3">
    <source>
        <dbReference type="EMBL" id="KKF94139.1"/>
    </source>
</evidence>
<gene>
    <name evidence="3" type="ORF">CFO_g3492</name>
</gene>
<evidence type="ECO:0000313" key="4">
    <source>
        <dbReference type="Proteomes" id="UP000034841"/>
    </source>
</evidence>
<sequence>MKLMRPELQSQRVPIDTQLLSGIRYFDISGRIINNDLMVYHRNAPTGYNFGQVFGSIFGFLDANPREVVILRIKKEHFGDRTSSFSQLLTNYFAPGTPLGTAAANRLYYPGRDASKIPTLALTLVLELFNLWILMLPILDLTPILPLQASIPLIPPQLPTLQLPTPLLPVQLPIPLQLSIPLPLHLPIVIAIPLMKSLLLPMRAYTLLLLPMRAYTLLLLPMGAYTLLLPLTSSAVPINLAEWLVILRLRLYFNIREGKYGWIRSENTINVDEGGIMIGFAVLQPTQTGTKTFVPGSLDITEQAEPAAPSTRGRRLEFTIEVDHLTDHQTEHPREVGPRLCKMTPEVKGTILPACLEKASTKTWRLAQWDTEAIRGTKLTTFKFVGTGATGLLGPRWEVIAVLSGLHICIMEVDQSVAGAA</sequence>
<feature type="transmembrane region" description="Helical" evidence="1">
    <location>
        <begin position="120"/>
        <end position="139"/>
    </location>
</feature>
<dbReference type="PANTHER" id="PTHR13593:SF113">
    <property type="entry name" value="SI:DKEY-266F7.9"/>
    <property type="match status" value="1"/>
</dbReference>
<keyword evidence="1" id="KW-0472">Membrane</keyword>
<organism evidence="3 4">
    <name type="scientific">Ceratocystis fimbriata f. sp. platani</name>
    <dbReference type="NCBI Taxonomy" id="88771"/>
    <lineage>
        <taxon>Eukaryota</taxon>
        <taxon>Fungi</taxon>
        <taxon>Dikarya</taxon>
        <taxon>Ascomycota</taxon>
        <taxon>Pezizomycotina</taxon>
        <taxon>Sordariomycetes</taxon>
        <taxon>Hypocreomycetidae</taxon>
        <taxon>Microascales</taxon>
        <taxon>Ceratocystidaceae</taxon>
        <taxon>Ceratocystis</taxon>
    </lineage>
</organism>
<reference evidence="3 4" key="1">
    <citation type="submission" date="2015-04" db="EMBL/GenBank/DDBJ databases">
        <title>Genome sequence of Ceratocystis platani, a major pathogen of plane trees.</title>
        <authorList>
            <person name="Belbahri L."/>
        </authorList>
    </citation>
    <scope>NUCLEOTIDE SEQUENCE [LARGE SCALE GENOMIC DNA]</scope>
    <source>
        <strain evidence="3 4">CFO</strain>
    </source>
</reference>
<dbReference type="Pfam" id="PF00388">
    <property type="entry name" value="PI-PLC-X"/>
    <property type="match status" value="1"/>
</dbReference>
<dbReference type="InterPro" id="IPR051057">
    <property type="entry name" value="PI-PLC_domain"/>
</dbReference>
<keyword evidence="4" id="KW-1185">Reference proteome</keyword>
<dbReference type="Proteomes" id="UP000034841">
    <property type="component" value="Unassembled WGS sequence"/>
</dbReference>
<comment type="caution">
    <text evidence="3">The sequence shown here is derived from an EMBL/GenBank/DDBJ whole genome shotgun (WGS) entry which is preliminary data.</text>
</comment>
<name>A0A0F8DDV1_CERFI</name>
<dbReference type="GO" id="GO:0008081">
    <property type="term" value="F:phosphoric diester hydrolase activity"/>
    <property type="evidence" value="ECO:0007669"/>
    <property type="project" value="InterPro"/>
</dbReference>
<dbReference type="InterPro" id="IPR000909">
    <property type="entry name" value="PLipase_C_PInositol-sp_X_dom"/>
</dbReference>
<feature type="transmembrane region" description="Helical" evidence="1">
    <location>
        <begin position="174"/>
        <end position="195"/>
    </location>
</feature>
<dbReference type="GO" id="GO:0006629">
    <property type="term" value="P:lipid metabolic process"/>
    <property type="evidence" value="ECO:0007669"/>
    <property type="project" value="InterPro"/>
</dbReference>
<dbReference type="SUPFAM" id="SSF51695">
    <property type="entry name" value="PLC-like phosphodiesterases"/>
    <property type="match status" value="1"/>
</dbReference>
<accession>A0A0F8DDV1</accession>
<keyword evidence="1" id="KW-1133">Transmembrane helix</keyword>
<proteinExistence type="predicted"/>